<accession>A0A1R3K288</accession>
<sequence length="22" mass="2521">MDCILPCLFLMNHGLILAWTLC</sequence>
<proteinExistence type="predicted"/>
<keyword evidence="2" id="KW-1185">Reference proteome</keyword>
<organism evidence="1 2">
    <name type="scientific">Corchorus capsularis</name>
    <name type="common">Jute</name>
    <dbReference type="NCBI Taxonomy" id="210143"/>
    <lineage>
        <taxon>Eukaryota</taxon>
        <taxon>Viridiplantae</taxon>
        <taxon>Streptophyta</taxon>
        <taxon>Embryophyta</taxon>
        <taxon>Tracheophyta</taxon>
        <taxon>Spermatophyta</taxon>
        <taxon>Magnoliopsida</taxon>
        <taxon>eudicotyledons</taxon>
        <taxon>Gunneridae</taxon>
        <taxon>Pentapetalae</taxon>
        <taxon>rosids</taxon>
        <taxon>malvids</taxon>
        <taxon>Malvales</taxon>
        <taxon>Malvaceae</taxon>
        <taxon>Grewioideae</taxon>
        <taxon>Apeibeae</taxon>
        <taxon>Corchorus</taxon>
    </lineage>
</organism>
<evidence type="ECO:0000313" key="2">
    <source>
        <dbReference type="Proteomes" id="UP000188268"/>
    </source>
</evidence>
<protein>
    <submittedName>
        <fullName evidence="1">Uncharacterized protein</fullName>
    </submittedName>
</protein>
<reference evidence="1 2" key="1">
    <citation type="submission" date="2013-09" db="EMBL/GenBank/DDBJ databases">
        <title>Corchorus capsularis genome sequencing.</title>
        <authorList>
            <person name="Alam M."/>
            <person name="Haque M.S."/>
            <person name="Islam M.S."/>
            <person name="Emdad E.M."/>
            <person name="Islam M.M."/>
            <person name="Ahmed B."/>
            <person name="Halim A."/>
            <person name="Hossen Q.M.M."/>
            <person name="Hossain M.Z."/>
            <person name="Ahmed R."/>
            <person name="Khan M.M."/>
            <person name="Islam R."/>
            <person name="Rashid M.M."/>
            <person name="Khan S.A."/>
            <person name="Rahman M.S."/>
            <person name="Alam M."/>
        </authorList>
    </citation>
    <scope>NUCLEOTIDE SEQUENCE [LARGE SCALE GENOMIC DNA]</scope>
    <source>
        <strain evidence="2">cv. CVL-1</strain>
        <tissue evidence="1">Whole seedling</tissue>
    </source>
</reference>
<dbReference type="Gramene" id="OMP01205">
    <property type="protein sequence ID" value="OMP01205"/>
    <property type="gene ID" value="CCACVL1_03146"/>
</dbReference>
<dbReference type="EMBL" id="AWWV01006486">
    <property type="protein sequence ID" value="OMP01205.1"/>
    <property type="molecule type" value="Genomic_DNA"/>
</dbReference>
<evidence type="ECO:0000313" key="1">
    <source>
        <dbReference type="EMBL" id="OMP01205.1"/>
    </source>
</evidence>
<comment type="caution">
    <text evidence="1">The sequence shown here is derived from an EMBL/GenBank/DDBJ whole genome shotgun (WGS) entry which is preliminary data.</text>
</comment>
<gene>
    <name evidence="1" type="ORF">CCACVL1_03146</name>
</gene>
<dbReference type="AlphaFoldDB" id="A0A1R3K288"/>
<name>A0A1R3K288_COCAP</name>
<dbReference type="Proteomes" id="UP000188268">
    <property type="component" value="Unassembled WGS sequence"/>
</dbReference>